<dbReference type="RefSeq" id="WP_142648416.1">
    <property type="nucleotide sequence ID" value="NZ_CP108085.1"/>
</dbReference>
<dbReference type="EMBL" id="CP108085">
    <property type="protein sequence ID" value="WUP77132.1"/>
    <property type="molecule type" value="Genomic_DNA"/>
</dbReference>
<evidence type="ECO:0000313" key="3">
    <source>
        <dbReference type="EMBL" id="WUP77132.1"/>
    </source>
</evidence>
<reference evidence="3" key="1">
    <citation type="submission" date="2022-10" db="EMBL/GenBank/DDBJ databases">
        <title>The complete genomes of actinobacterial strains from the NBC collection.</title>
        <authorList>
            <person name="Joergensen T.S."/>
            <person name="Alvarez Arevalo M."/>
            <person name="Sterndorff E.B."/>
            <person name="Faurdal D."/>
            <person name="Vuksanovic O."/>
            <person name="Mourched A.-S."/>
            <person name="Charusanti P."/>
            <person name="Shaw S."/>
            <person name="Blin K."/>
            <person name="Weber T."/>
        </authorList>
    </citation>
    <scope>NUCLEOTIDE SEQUENCE</scope>
    <source>
        <strain evidence="3">NBC_00254</strain>
    </source>
</reference>
<evidence type="ECO:0000313" key="4">
    <source>
        <dbReference type="Proteomes" id="UP001432011"/>
    </source>
</evidence>
<dbReference type="InterPro" id="IPR039564">
    <property type="entry name" value="Peptidase_C39-like"/>
</dbReference>
<feature type="signal peptide" evidence="1">
    <location>
        <begin position="1"/>
        <end position="34"/>
    </location>
</feature>
<protein>
    <submittedName>
        <fullName evidence="3">C39 family peptidase</fullName>
    </submittedName>
</protein>
<organism evidence="3 4">
    <name type="scientific">Microbispora hainanensis</name>
    <dbReference type="NCBI Taxonomy" id="568844"/>
    <lineage>
        <taxon>Bacteria</taxon>
        <taxon>Bacillati</taxon>
        <taxon>Actinomycetota</taxon>
        <taxon>Actinomycetes</taxon>
        <taxon>Streptosporangiales</taxon>
        <taxon>Streptosporangiaceae</taxon>
        <taxon>Microbispora</taxon>
    </lineage>
</organism>
<dbReference type="Pfam" id="PF13529">
    <property type="entry name" value="Peptidase_C39_2"/>
    <property type="match status" value="1"/>
</dbReference>
<dbReference type="Gene3D" id="3.90.70.10">
    <property type="entry name" value="Cysteine proteinases"/>
    <property type="match status" value="1"/>
</dbReference>
<name>A0ABZ1SZU0_9ACTN</name>
<gene>
    <name evidence="3" type="ORF">OG913_09035</name>
</gene>
<dbReference type="InterPro" id="IPR039563">
    <property type="entry name" value="Peptidase_C39_single_dom"/>
</dbReference>
<accession>A0ABZ1SZU0</accession>
<keyword evidence="1" id="KW-0732">Signal</keyword>
<sequence length="428" mass="46127">MRVPTAFLPAFLPVFLSALLTTSALTVTSTAAEAAAKPPPKSAVDVVYQRAHFGPGLREGVKAGDTLSFAAPVGTTSYTDALGTKTWEYARWTGPERPIGFAATELVASWNADVPAGSWLQVEMRGRHAAGQTKWYVLGRWAYGDEDIRRTSLSGQRDADGTVSVDTFVAAAGKAITSYQLRVTLYRTPGSAVKPVVRTLGAMASAVPDRATVPVSPGGTAWGVELPVPRRSQNVHEGHYPEWDGGGEAWCSPTSTTMVLGYWGKWPSEQDTSWVDPADPDPEVDYAARYTYDYAYEGAGNWPFNAAYAGRYGLEGFVTRLRSLTEMERLIRAGIPVVTSQSFKAEELPGAGYSTNGHLMVIIGFTADGDVIANDPASPDNDAVRHVYPRANFENVWLRSTGSGGIVYVIHPKNRPLPPTTPGLPANW</sequence>
<evidence type="ECO:0000259" key="2">
    <source>
        <dbReference type="Pfam" id="PF13529"/>
    </source>
</evidence>
<evidence type="ECO:0000256" key="1">
    <source>
        <dbReference type="SAM" id="SignalP"/>
    </source>
</evidence>
<keyword evidence="4" id="KW-1185">Reference proteome</keyword>
<feature type="chain" id="PRO_5046527935" evidence="1">
    <location>
        <begin position="35"/>
        <end position="428"/>
    </location>
</feature>
<proteinExistence type="predicted"/>
<feature type="domain" description="Peptidase C39-like" evidence="2">
    <location>
        <begin position="227"/>
        <end position="377"/>
    </location>
</feature>
<dbReference type="CDD" id="cd02549">
    <property type="entry name" value="Peptidase_C39A"/>
    <property type="match status" value="1"/>
</dbReference>
<dbReference type="Proteomes" id="UP001432011">
    <property type="component" value="Chromosome"/>
</dbReference>